<dbReference type="EMBL" id="CAMXCT020002668">
    <property type="protein sequence ID" value="CAL1153051.1"/>
    <property type="molecule type" value="Genomic_DNA"/>
</dbReference>
<feature type="region of interest" description="Disordered" evidence="1">
    <location>
        <begin position="210"/>
        <end position="292"/>
    </location>
</feature>
<feature type="compositionally biased region" description="Basic residues" evidence="1">
    <location>
        <begin position="283"/>
        <end position="292"/>
    </location>
</feature>
<proteinExistence type="predicted"/>
<feature type="compositionally biased region" description="Basic and acidic residues" evidence="1">
    <location>
        <begin position="239"/>
        <end position="263"/>
    </location>
</feature>
<reference evidence="3 4" key="2">
    <citation type="submission" date="2024-05" db="EMBL/GenBank/DDBJ databases">
        <authorList>
            <person name="Chen Y."/>
            <person name="Shah S."/>
            <person name="Dougan E. K."/>
            <person name="Thang M."/>
            <person name="Chan C."/>
        </authorList>
    </citation>
    <scope>NUCLEOTIDE SEQUENCE [LARGE SCALE GENOMIC DNA]</scope>
</reference>
<dbReference type="EMBL" id="CAMXCT010002668">
    <property type="protein sequence ID" value="CAI3999676.1"/>
    <property type="molecule type" value="Genomic_DNA"/>
</dbReference>
<reference evidence="2" key="1">
    <citation type="submission" date="2022-10" db="EMBL/GenBank/DDBJ databases">
        <authorList>
            <person name="Chen Y."/>
            <person name="Dougan E. K."/>
            <person name="Chan C."/>
            <person name="Rhodes N."/>
            <person name="Thang M."/>
        </authorList>
    </citation>
    <scope>NUCLEOTIDE SEQUENCE</scope>
</reference>
<sequence length="292" mass="33834">MSSAMKYGLVGDSSLYTKRNNKKKSYISTVLRDTYRFANLTERIFPGGGVRDLISYLKTGPELDVLGVSYFGNEHTLRAMDVKIHGKYWQDVFRWCRKVAGRVVFFIGGYAAKYTYGRVYDENLNIIKRWIKDAGFQVVEARQEVSRWELAADKLHFSVECLPELAAFWSQLLMPRKFVRPGKRKERLEPDASPEIPLVKKARKDPRDKWLLPAYQKSVPRTPAPRPPSPDSDGESSDDWTKGQERAARLERDKKKLNDELAMRRMKMLKARGLLPPEPNQSKPRRIPPRQF</sequence>
<organism evidence="2">
    <name type="scientific">Cladocopium goreaui</name>
    <dbReference type="NCBI Taxonomy" id="2562237"/>
    <lineage>
        <taxon>Eukaryota</taxon>
        <taxon>Sar</taxon>
        <taxon>Alveolata</taxon>
        <taxon>Dinophyceae</taxon>
        <taxon>Suessiales</taxon>
        <taxon>Symbiodiniaceae</taxon>
        <taxon>Cladocopium</taxon>
    </lineage>
</organism>
<dbReference type="Proteomes" id="UP001152797">
    <property type="component" value="Unassembled WGS sequence"/>
</dbReference>
<dbReference type="OrthoDB" id="449411at2759"/>
<evidence type="ECO:0000313" key="2">
    <source>
        <dbReference type="EMBL" id="CAI3999676.1"/>
    </source>
</evidence>
<evidence type="ECO:0000313" key="3">
    <source>
        <dbReference type="EMBL" id="CAL4786988.1"/>
    </source>
</evidence>
<dbReference type="AlphaFoldDB" id="A0A9P1CYH3"/>
<comment type="caution">
    <text evidence="2">The sequence shown here is derived from an EMBL/GenBank/DDBJ whole genome shotgun (WGS) entry which is preliminary data.</text>
</comment>
<evidence type="ECO:0000313" key="4">
    <source>
        <dbReference type="Proteomes" id="UP001152797"/>
    </source>
</evidence>
<keyword evidence="4" id="KW-1185">Reference proteome</keyword>
<protein>
    <submittedName>
        <fullName evidence="3">Ammonium transporter AmtB-like domain-containing protein</fullName>
    </submittedName>
</protein>
<gene>
    <name evidence="2" type="ORF">C1SCF055_LOCUS25854</name>
</gene>
<accession>A0A9P1CYH3</accession>
<evidence type="ECO:0000256" key="1">
    <source>
        <dbReference type="SAM" id="MobiDB-lite"/>
    </source>
</evidence>
<name>A0A9P1CYH3_9DINO</name>
<dbReference type="EMBL" id="CAMXCT030002668">
    <property type="protein sequence ID" value="CAL4786988.1"/>
    <property type="molecule type" value="Genomic_DNA"/>
</dbReference>